<dbReference type="EMBL" id="CACVKT020007681">
    <property type="protein sequence ID" value="CAC5410067.1"/>
    <property type="molecule type" value="Genomic_DNA"/>
</dbReference>
<dbReference type="GO" id="GO:0008270">
    <property type="term" value="F:zinc ion binding"/>
    <property type="evidence" value="ECO:0007669"/>
    <property type="project" value="UniProtKB-KW"/>
</dbReference>
<evidence type="ECO:0000259" key="3">
    <source>
        <dbReference type="PROSITE" id="PS50119"/>
    </source>
</evidence>
<dbReference type="Proteomes" id="UP000507470">
    <property type="component" value="Unassembled WGS sequence"/>
</dbReference>
<dbReference type="PANTHER" id="PTHR25462">
    <property type="entry name" value="BONUS, ISOFORM C-RELATED"/>
    <property type="match status" value="1"/>
</dbReference>
<dbReference type="PANTHER" id="PTHR25462:SF296">
    <property type="entry name" value="MEIOTIC P26, ISOFORM F"/>
    <property type="match status" value="1"/>
</dbReference>
<dbReference type="PROSITE" id="PS50119">
    <property type="entry name" value="ZF_BBOX"/>
    <property type="match status" value="1"/>
</dbReference>
<sequence>METNISICGSCSFRHTTKVSTHWCPDCEEAICDECREHHKVLRITRNHIPIPISKYKSLPSFVTDIQQSCIYHNKKYQQYCSVHDVPICYRCIKDHGKCNVIPLDEIVDNAKTSEQLRDLEVRLADLIKNVDNIKKHTEANVATIEDQKRKHIAEVKKLRSDINKMLDKLEKDILESLEEKANECGEKIKEIIAVLTERETATVECQNMIENIKQNATDFQTFIGLKDVEEKVSEKEHLLQSLMETNALDQLELVCFVDTEVCNILQVIKQFGSTEIRTHANDICLSRTKDIQAQLLLQRRDHNINDLGLRLLEKISIGSTFSICIRGCCISQEGKILFTDHNTGSVYTTDADGFPTKHMSLRLMTFDVVFIDSQTAAVTLSDTITKSFFLGIIDFKNRTHKAEFALPGRPYGITRDGNSLFICVEGYGICEKNMVNFDTCSVIKCEFLEDSYSYIAVHADKIYYTNYTENSVFCCDRNGSNVWTFFRDVSILQEPMGITVDDDGIVYVVGRKTANVLALSRDGNQHKELLTKEDGLCLPSAIFCDKQNKSILVANLRGPAFLYNISRD</sequence>
<evidence type="ECO:0000313" key="5">
    <source>
        <dbReference type="Proteomes" id="UP000507470"/>
    </source>
</evidence>
<organism evidence="4 5">
    <name type="scientific">Mytilus coruscus</name>
    <name type="common">Sea mussel</name>
    <dbReference type="NCBI Taxonomy" id="42192"/>
    <lineage>
        <taxon>Eukaryota</taxon>
        <taxon>Metazoa</taxon>
        <taxon>Spiralia</taxon>
        <taxon>Lophotrochozoa</taxon>
        <taxon>Mollusca</taxon>
        <taxon>Bivalvia</taxon>
        <taxon>Autobranchia</taxon>
        <taxon>Pteriomorphia</taxon>
        <taxon>Mytilida</taxon>
        <taxon>Mytiloidea</taxon>
        <taxon>Mytilidae</taxon>
        <taxon>Mytilinae</taxon>
        <taxon>Mytilus</taxon>
    </lineage>
</organism>
<dbReference type="Gene3D" id="3.30.160.60">
    <property type="entry name" value="Classic Zinc Finger"/>
    <property type="match status" value="1"/>
</dbReference>
<proteinExistence type="predicted"/>
<evidence type="ECO:0000256" key="1">
    <source>
        <dbReference type="PROSITE-ProRule" id="PRU00024"/>
    </source>
</evidence>
<dbReference type="InterPro" id="IPR000315">
    <property type="entry name" value="Znf_B-box"/>
</dbReference>
<keyword evidence="1" id="KW-0862">Zinc</keyword>
<dbReference type="InterPro" id="IPR047153">
    <property type="entry name" value="TRIM45/56/19-like"/>
</dbReference>
<accession>A0A6J8DQQ7</accession>
<reference evidence="4 5" key="1">
    <citation type="submission" date="2020-06" db="EMBL/GenBank/DDBJ databases">
        <authorList>
            <person name="Li R."/>
            <person name="Bekaert M."/>
        </authorList>
    </citation>
    <scope>NUCLEOTIDE SEQUENCE [LARGE SCALE GENOMIC DNA]</scope>
    <source>
        <strain evidence="5">wild</strain>
    </source>
</reference>
<dbReference type="SUPFAM" id="SSF101898">
    <property type="entry name" value="NHL repeat"/>
    <property type="match status" value="1"/>
</dbReference>
<dbReference type="Gene3D" id="2.120.10.30">
    <property type="entry name" value="TolB, C-terminal domain"/>
    <property type="match status" value="1"/>
</dbReference>
<evidence type="ECO:0000256" key="2">
    <source>
        <dbReference type="SAM" id="Coils"/>
    </source>
</evidence>
<keyword evidence="1" id="KW-0479">Metal-binding</keyword>
<gene>
    <name evidence="4" type="ORF">MCOR_43273</name>
</gene>
<feature type="domain" description="B box-type" evidence="3">
    <location>
        <begin position="3"/>
        <end position="53"/>
    </location>
</feature>
<name>A0A6J8DQQ7_MYTCO</name>
<evidence type="ECO:0000313" key="4">
    <source>
        <dbReference type="EMBL" id="CAC5410067.1"/>
    </source>
</evidence>
<feature type="coiled-coil region" evidence="2">
    <location>
        <begin position="110"/>
        <end position="195"/>
    </location>
</feature>
<protein>
    <recommendedName>
        <fullName evidence="3">B box-type domain-containing protein</fullName>
    </recommendedName>
</protein>
<dbReference type="AlphaFoldDB" id="A0A6J8DQQ7"/>
<dbReference type="InterPro" id="IPR011042">
    <property type="entry name" value="6-blade_b-propeller_TolB-like"/>
</dbReference>
<dbReference type="SUPFAM" id="SSF57845">
    <property type="entry name" value="B-box zinc-binding domain"/>
    <property type="match status" value="1"/>
</dbReference>
<keyword evidence="1" id="KW-0863">Zinc-finger</keyword>
<keyword evidence="2" id="KW-0175">Coiled coil</keyword>
<keyword evidence="5" id="KW-1185">Reference proteome</keyword>